<accession>A0A4Y3W8N7</accession>
<comment type="caution">
    <text evidence="1">The sequence shown here is derived from an EMBL/GenBank/DDBJ whole genome shotgun (WGS) entry which is preliminary data.</text>
</comment>
<evidence type="ECO:0000313" key="2">
    <source>
        <dbReference type="Proteomes" id="UP000318825"/>
    </source>
</evidence>
<dbReference type="AlphaFoldDB" id="A0A4Y3W8N7"/>
<dbReference type="InterPro" id="IPR009752">
    <property type="entry name" value="Phage_Mu_GpJ"/>
</dbReference>
<evidence type="ECO:0000313" key="1">
    <source>
        <dbReference type="EMBL" id="GEC14289.1"/>
    </source>
</evidence>
<proteinExistence type="predicted"/>
<protein>
    <recommendedName>
        <fullName evidence="3">DUF1320 domain-containing protein</fullName>
    </recommendedName>
</protein>
<name>A0A4Y3W8N7_NITWI</name>
<organism evidence="1 2">
    <name type="scientific">Nitrobacter winogradskyi</name>
    <name type="common">Nitrobacter agilis</name>
    <dbReference type="NCBI Taxonomy" id="913"/>
    <lineage>
        <taxon>Bacteria</taxon>
        <taxon>Pseudomonadati</taxon>
        <taxon>Pseudomonadota</taxon>
        <taxon>Alphaproteobacteria</taxon>
        <taxon>Hyphomicrobiales</taxon>
        <taxon>Nitrobacteraceae</taxon>
        <taxon>Nitrobacter</taxon>
    </lineage>
</organism>
<dbReference type="Pfam" id="PF07030">
    <property type="entry name" value="Phage_Mu_Gp36"/>
    <property type="match status" value="1"/>
</dbReference>
<dbReference type="OrthoDB" id="9812088at2"/>
<dbReference type="EMBL" id="BJNF01000002">
    <property type="protein sequence ID" value="GEC14289.1"/>
    <property type="molecule type" value="Genomic_DNA"/>
</dbReference>
<dbReference type="Proteomes" id="UP000318825">
    <property type="component" value="Unassembled WGS sequence"/>
</dbReference>
<gene>
    <name evidence="1" type="ORF">NWI01_01810</name>
</gene>
<evidence type="ECO:0008006" key="3">
    <source>
        <dbReference type="Google" id="ProtNLM"/>
    </source>
</evidence>
<sequence length="142" mass="15387">MTYTSQADLVERFGARMLLDLTDRATPPAGEIDAGVVTRALEDTDAAINGFLLGRYRLPLPSTPPMLRDIAQAVAIYKMHRDVVSEKIRLDYLDAMKLLGQIGTGAVRLDIAGVEPASSGASGVQTIDRERELTPESLKGFI</sequence>
<reference evidence="1 2" key="1">
    <citation type="submission" date="2019-06" db="EMBL/GenBank/DDBJ databases">
        <title>Whole genome shotgun sequence of Nitrobacter winogradskyi NBRC 14297.</title>
        <authorList>
            <person name="Hosoyama A."/>
            <person name="Uohara A."/>
            <person name="Ohji S."/>
            <person name="Ichikawa N."/>
        </authorList>
    </citation>
    <scope>NUCLEOTIDE SEQUENCE [LARGE SCALE GENOMIC DNA]</scope>
    <source>
        <strain evidence="1 2">NBRC 14297</strain>
    </source>
</reference>
<dbReference type="RefSeq" id="WP_141381860.1">
    <property type="nucleotide sequence ID" value="NZ_BJNF01000002.1"/>
</dbReference>